<protein>
    <submittedName>
        <fullName evidence="4">Uncharacterized protein</fullName>
    </submittedName>
</protein>
<dbReference type="GO" id="GO:0006508">
    <property type="term" value="P:proteolysis"/>
    <property type="evidence" value="ECO:0007669"/>
    <property type="project" value="InterPro"/>
</dbReference>
<dbReference type="Gene3D" id="2.60.120.700">
    <property type="entry name" value="Peptidase G1"/>
    <property type="match status" value="1"/>
</dbReference>
<feature type="active site" description="Proton acceptor" evidence="1">
    <location>
        <position position="257"/>
    </location>
</feature>
<dbReference type="InterPro" id="IPR000250">
    <property type="entry name" value="Peptidase_G1"/>
</dbReference>
<dbReference type="InterPro" id="IPR013320">
    <property type="entry name" value="ConA-like_dom_sf"/>
</dbReference>
<dbReference type="SUPFAM" id="SSF49899">
    <property type="entry name" value="Concanavalin A-like lectins/glucanases"/>
    <property type="match status" value="2"/>
</dbReference>
<dbReference type="Proteomes" id="UP000008066">
    <property type="component" value="Unassembled WGS sequence"/>
</dbReference>
<dbReference type="eggNOG" id="ENOG502RJF6">
    <property type="taxonomic scope" value="Eukaryota"/>
</dbReference>
<keyword evidence="3" id="KW-0732">Signal</keyword>
<dbReference type="RefSeq" id="XP_006696800.1">
    <property type="nucleotide sequence ID" value="XM_006696737.1"/>
</dbReference>
<dbReference type="OMA" id="WAQWYPA"/>
<reference evidence="4 5" key="1">
    <citation type="journal article" date="2011" name="Cell">
        <title>Insight into structure and assembly of the nuclear pore complex by utilizing the genome of a eukaryotic thermophile.</title>
        <authorList>
            <person name="Amlacher S."/>
            <person name="Sarges P."/>
            <person name="Flemming D."/>
            <person name="van Noort V."/>
            <person name="Kunze R."/>
            <person name="Devos D.P."/>
            <person name="Arumugam M."/>
            <person name="Bork P."/>
            <person name="Hurt E."/>
        </authorList>
    </citation>
    <scope>NUCLEOTIDE SEQUENCE [LARGE SCALE GENOMIC DNA]</scope>
    <source>
        <strain evidence="5">DSM 1495 / CBS 144.50 / IMI 039719</strain>
    </source>
</reference>
<dbReference type="PANTHER" id="PTHR37536">
    <property type="entry name" value="PUTATIVE (AFU_ORTHOLOGUE AFUA_3G02970)-RELATED"/>
    <property type="match status" value="1"/>
</dbReference>
<feature type="region of interest" description="Disordered" evidence="2">
    <location>
        <begin position="51"/>
        <end position="89"/>
    </location>
</feature>
<feature type="compositionally biased region" description="Low complexity" evidence="2">
    <location>
        <begin position="65"/>
        <end position="89"/>
    </location>
</feature>
<feature type="chain" id="PRO_5003409483" evidence="3">
    <location>
        <begin position="21"/>
        <end position="330"/>
    </location>
</feature>
<gene>
    <name evidence="4" type="ORF">CTHT_0064970</name>
</gene>
<proteinExistence type="predicted"/>
<dbReference type="GO" id="GO:0070007">
    <property type="term" value="F:glutamic-type endopeptidase activity"/>
    <property type="evidence" value="ECO:0007669"/>
    <property type="project" value="InterPro"/>
</dbReference>
<dbReference type="GeneID" id="18260535"/>
<feature type="compositionally biased region" description="Polar residues" evidence="2">
    <location>
        <begin position="51"/>
        <end position="64"/>
    </location>
</feature>
<evidence type="ECO:0000313" key="4">
    <source>
        <dbReference type="EMBL" id="EGS17182.1"/>
    </source>
</evidence>
<evidence type="ECO:0000256" key="2">
    <source>
        <dbReference type="SAM" id="MobiDB-lite"/>
    </source>
</evidence>
<evidence type="ECO:0000256" key="1">
    <source>
        <dbReference type="PIRSR" id="PIRSR600250-50"/>
    </source>
</evidence>
<dbReference type="CDD" id="cd13426">
    <property type="entry name" value="Peptidase_G1"/>
    <property type="match status" value="1"/>
</dbReference>
<dbReference type="PANTHER" id="PTHR37536:SF1">
    <property type="entry name" value="ASPERGILLOPEPSIN, PUTAITVE (AFU_ORTHOLOGUE AFUA_7G01200)"/>
    <property type="match status" value="1"/>
</dbReference>
<feature type="signal peptide" evidence="3">
    <location>
        <begin position="1"/>
        <end position="20"/>
    </location>
</feature>
<dbReference type="InterPro" id="IPR038656">
    <property type="entry name" value="Peptidase_G1_sf"/>
</dbReference>
<name>G0SG43_CHATD</name>
<accession>G0SG43</accession>
<dbReference type="Pfam" id="PF01828">
    <property type="entry name" value="Peptidase_A4"/>
    <property type="match status" value="2"/>
</dbReference>
<dbReference type="STRING" id="759272.G0SG43"/>
<dbReference type="KEGG" id="cthr:CTHT_0064970"/>
<sequence length="330" mass="35096">MKRTTFLTTCFLSVVYSATALPIRQICQRSSDQPRLLHTFSSYPILSSTGNPQLHSSSQQPPESTTGGATLTLPPLSSNNTNSTSSRSLSLRTTFRIPHAFPPTTGPTAGNTVGLYAASFWIGLDSLTHPDCLAAVRAGVDIFWDGTLGGELAPFVWCQFGRGQAGGMPGFKAAAGDVVRFWVDAGVGGFAVVGVENWGPEGREDEGQDGDEVGKREVKRPISAVKKVFKMEEGVGRRQSEESGQSACGLEVAWIVEDFPLVGGPGVPVALANFTSISFEQIGVARGSESWDATGAEVRDVWLNAQGGRLTRCKVVEGSEVKCLRVVGDQ</sequence>
<organism evidence="5">
    <name type="scientific">Chaetomium thermophilum (strain DSM 1495 / CBS 144.50 / IMI 039719)</name>
    <name type="common">Thermochaetoides thermophila</name>
    <dbReference type="NCBI Taxonomy" id="759272"/>
    <lineage>
        <taxon>Eukaryota</taxon>
        <taxon>Fungi</taxon>
        <taxon>Dikarya</taxon>
        <taxon>Ascomycota</taxon>
        <taxon>Pezizomycotina</taxon>
        <taxon>Sordariomycetes</taxon>
        <taxon>Sordariomycetidae</taxon>
        <taxon>Sordariales</taxon>
        <taxon>Chaetomiaceae</taxon>
        <taxon>Thermochaetoides</taxon>
    </lineage>
</organism>
<dbReference type="HOGENOM" id="CLU_069686_0_0_1"/>
<dbReference type="OrthoDB" id="2862635at2759"/>
<dbReference type="EMBL" id="GL988047">
    <property type="protein sequence ID" value="EGS17182.1"/>
    <property type="molecule type" value="Genomic_DNA"/>
</dbReference>
<evidence type="ECO:0000313" key="5">
    <source>
        <dbReference type="Proteomes" id="UP000008066"/>
    </source>
</evidence>
<keyword evidence="5" id="KW-1185">Reference proteome</keyword>
<dbReference type="AlphaFoldDB" id="G0SG43"/>
<evidence type="ECO:0000256" key="3">
    <source>
        <dbReference type="SAM" id="SignalP"/>
    </source>
</evidence>